<evidence type="ECO:0000256" key="4">
    <source>
        <dbReference type="ARBA" id="ARBA00022448"/>
    </source>
</evidence>
<evidence type="ECO:0000256" key="15">
    <source>
        <dbReference type="ARBA" id="ARBA00023136"/>
    </source>
</evidence>
<comment type="subcellular location">
    <subcellularLocation>
        <location evidence="2">Nucleus membrane</location>
    </subcellularLocation>
    <subcellularLocation>
        <location evidence="3">Nucleus</location>
        <location evidence="3">Nuclear pore complex</location>
    </subcellularLocation>
</comment>
<keyword evidence="7" id="KW-0677">Repeat</keyword>
<dbReference type="GO" id="GO:0015031">
    <property type="term" value="P:protein transport"/>
    <property type="evidence" value="ECO:0007669"/>
    <property type="project" value="UniProtKB-KW"/>
</dbReference>
<dbReference type="InterPro" id="IPR036443">
    <property type="entry name" value="Znf_RanBP2_sf"/>
</dbReference>
<feature type="domain" description="RanBD1" evidence="24">
    <location>
        <begin position="1237"/>
        <end position="1371"/>
    </location>
</feature>
<comment type="cofactor">
    <cofactor evidence="1">
        <name>Zn(2+)</name>
        <dbReference type="ChEBI" id="CHEBI:29105"/>
    </cofactor>
</comment>
<feature type="region of interest" description="Disordered" evidence="23">
    <location>
        <begin position="1427"/>
        <end position="1446"/>
    </location>
</feature>
<protein>
    <recommendedName>
        <fullName evidence="18">Nuclear pore complex protein Nup153</fullName>
    </recommendedName>
    <alternativeName>
        <fullName evidence="20">153 kDa nucleoporin</fullName>
    </alternativeName>
    <alternativeName>
        <fullName evidence="19">Nucleoporin Nup153</fullName>
    </alternativeName>
</protein>
<evidence type="ECO:0000256" key="22">
    <source>
        <dbReference type="SAM" id="Coils"/>
    </source>
</evidence>
<keyword evidence="14" id="KW-0906">Nuclear pore complex</keyword>
<evidence type="ECO:0000256" key="10">
    <source>
        <dbReference type="ARBA" id="ARBA00022833"/>
    </source>
</evidence>
<proteinExistence type="inferred from homology"/>
<keyword evidence="6" id="KW-0479">Metal-binding</keyword>
<evidence type="ECO:0000256" key="2">
    <source>
        <dbReference type="ARBA" id="ARBA00004126"/>
    </source>
</evidence>
<dbReference type="Gene3D" id="1.25.40.10">
    <property type="entry name" value="Tetratricopeptide repeat domain"/>
    <property type="match status" value="1"/>
</dbReference>
<keyword evidence="15" id="KW-0472">Membrane</keyword>
<dbReference type="GO" id="GO:0005737">
    <property type="term" value="C:cytoplasm"/>
    <property type="evidence" value="ECO:0007669"/>
    <property type="project" value="TreeGrafter"/>
</dbReference>
<dbReference type="GO" id="GO:0051028">
    <property type="term" value="P:mRNA transport"/>
    <property type="evidence" value="ECO:0007669"/>
    <property type="project" value="UniProtKB-KW"/>
</dbReference>
<evidence type="ECO:0000256" key="8">
    <source>
        <dbReference type="ARBA" id="ARBA00022771"/>
    </source>
</evidence>
<dbReference type="InterPro" id="IPR001876">
    <property type="entry name" value="Znf_RanBP2"/>
</dbReference>
<keyword evidence="16" id="KW-0539">Nucleus</keyword>
<dbReference type="Proteomes" id="UP001381693">
    <property type="component" value="Unassembled WGS sequence"/>
</dbReference>
<evidence type="ECO:0000256" key="17">
    <source>
        <dbReference type="ARBA" id="ARBA00060842"/>
    </source>
</evidence>
<dbReference type="InterPro" id="IPR011993">
    <property type="entry name" value="PH-like_dom_sf"/>
</dbReference>
<dbReference type="SUPFAM" id="SSF90209">
    <property type="entry name" value="Ran binding protein zinc finger-like"/>
    <property type="match status" value="1"/>
</dbReference>
<evidence type="ECO:0000313" key="26">
    <source>
        <dbReference type="EMBL" id="KAK7072855.1"/>
    </source>
</evidence>
<keyword evidence="27" id="KW-1185">Reference proteome</keyword>
<evidence type="ECO:0000256" key="3">
    <source>
        <dbReference type="ARBA" id="ARBA00004567"/>
    </source>
</evidence>
<keyword evidence="4" id="KW-0813">Transport</keyword>
<reference evidence="26 27" key="1">
    <citation type="submission" date="2023-11" db="EMBL/GenBank/DDBJ databases">
        <title>Halocaridina rubra genome assembly.</title>
        <authorList>
            <person name="Smith C."/>
        </authorList>
    </citation>
    <scope>NUCLEOTIDE SEQUENCE [LARGE SCALE GENOMIC DNA]</scope>
    <source>
        <strain evidence="26">EP-1</strain>
        <tissue evidence="26">Whole</tissue>
    </source>
</reference>
<comment type="caution">
    <text evidence="26">The sequence shown here is derived from an EMBL/GenBank/DDBJ whole genome shotgun (WGS) entry which is preliminary data.</text>
</comment>
<evidence type="ECO:0000256" key="20">
    <source>
        <dbReference type="ARBA" id="ARBA00079437"/>
    </source>
</evidence>
<keyword evidence="11" id="KW-0653">Protein transport</keyword>
<dbReference type="Pfam" id="PF00638">
    <property type="entry name" value="Ran_BP1"/>
    <property type="match status" value="1"/>
</dbReference>
<keyword evidence="5" id="KW-0597">Phosphoprotein</keyword>
<evidence type="ECO:0000256" key="14">
    <source>
        <dbReference type="ARBA" id="ARBA00023132"/>
    </source>
</evidence>
<feature type="region of interest" description="Disordered" evidence="23">
    <location>
        <begin position="1189"/>
        <end position="1242"/>
    </location>
</feature>
<dbReference type="FunFam" id="1.25.40.10:FF:000582">
    <property type="entry name" value="E3 SUMO-protein ligase RanBP2"/>
    <property type="match status" value="1"/>
</dbReference>
<evidence type="ECO:0000256" key="18">
    <source>
        <dbReference type="ARBA" id="ARBA00068609"/>
    </source>
</evidence>
<dbReference type="SUPFAM" id="SSF50729">
    <property type="entry name" value="PH domain-like"/>
    <property type="match status" value="1"/>
</dbReference>
<dbReference type="PANTHER" id="PTHR23138">
    <property type="entry name" value="RAN BINDING PROTEIN"/>
    <property type="match status" value="1"/>
</dbReference>
<dbReference type="SUPFAM" id="SSF48452">
    <property type="entry name" value="TPR-like"/>
    <property type="match status" value="1"/>
</dbReference>
<evidence type="ECO:0000256" key="16">
    <source>
        <dbReference type="ARBA" id="ARBA00023242"/>
    </source>
</evidence>
<feature type="compositionally biased region" description="Basic and acidic residues" evidence="23">
    <location>
        <begin position="1233"/>
        <end position="1242"/>
    </location>
</feature>
<keyword evidence="8 21" id="KW-0863">Zinc-finger</keyword>
<feature type="compositionally biased region" description="Basic and acidic residues" evidence="23">
    <location>
        <begin position="1376"/>
        <end position="1390"/>
    </location>
</feature>
<dbReference type="InterPro" id="IPR011990">
    <property type="entry name" value="TPR-like_helical_dom_sf"/>
</dbReference>
<dbReference type="Gene3D" id="4.10.1060.10">
    <property type="entry name" value="Zinc finger, RanBP2-type"/>
    <property type="match status" value="1"/>
</dbReference>
<dbReference type="SMART" id="SM00547">
    <property type="entry name" value="ZnF_RBZ"/>
    <property type="match status" value="1"/>
</dbReference>
<dbReference type="SMART" id="SM00160">
    <property type="entry name" value="RanBD"/>
    <property type="match status" value="1"/>
</dbReference>
<sequence length="1646" mass="182921">MLRTKKDVDRHVRDVLNKVRTEDERKLRGYNISRLYFNIGEYESARRYLSEFLSVRPKAVDAHRLLGQIFEGLNLKEKAVQAYKTSYELGEGQRDLVLKICELYCDVPCDHSVRQYWADEGDRLFPHHEKVIRLREAIITASNSESREELEKLYFDEIKANPLRVKLYTSLLQLYKHWEGREKDAYKYGCGIESRKAFPDSLEWYQTLCDTLETYQNTADVNEDAEFHVNYLSVLERLVYLTLASCTGTALLSQCTQTDVVALLHKFDQNLTISLKVVGEDSIFGQLMIGQLFLHMASILLQGTKKDALLEANVSSGALLFHACRFLPCESCHPSKSQTSQDQFWYKLSCHRLSQAYHVIHHMAKSETEKSQFLEKIKEKTGNKEAQENIYRAVFGSSGSSSMEASFFVNYDKFYLSATCLSYPELEQVKKWDSVVGSMYCSSLRDMVWLCLQQAPCNLREPQPYYTFTLFEGLQFATNKMNTGAAETLCHLDLLAFLVATVYCQNTLAKSTHGPTPASHPTVVTSVLNTNEQAEWWSAAYMLFTNKAHHRLNKLRLTLQRGLEVIRAIGNHGVDLVLMAHLAQCFTKWAQTAKNDGSTRSEVDALEERAKHYWDCVLTMCQKIARNPSTIIPRNRLFIVHSESFSPAEIEKVQEEGKYFVAMRLAHAGRKQEAIQALGNLKSPESSYERAMLYKEQAQALLLGSNEESITAELRSQYTSLLRQARDTLYLTLDRLRMPGVDRVHPLNAKLSQQLEDVERKLSSISSDADIQREEDTESLSDDSQSQRLDLSNGHAIACQPGRMFSTPVREIRNSTRIARQEARPSPERLDAQVRAITDIQEHTLRNMEEQNAALRSQNEALRKLCTSINEDFKENNALYRSIMEQNKAPSTEVFASLITEIKQIPNNFQDAFTSLLNEVKQMQSSIHHLESDVRSIARNVEVVVEILKTERKQPERTDAKLEEQVPVEIPPAAAAVVPPGLNSIFYYDQQQIPYNYRPSASFLRFPPFSPPSTLADQAYSLSSTVAQAAVISTLAQASGAVVTPTPSSASAVNKEAVPSPAAGISVAQGISQGNFNSLSWTVTPTLHATSVSSPDVVSSKEATSTPAHNYQIAMPITVSALTPPPGSTPGEQSSLSLPCSTAGLLANVPAPLYSAVTPDNSPLRGQSKVKSLSSATVLSPEGLATSAVGNREVSATHSSDAKDGSFIAESPEGGGQGSPNKTRDATDDEEHDPCPDYKPRIPLPEKVEVRTGEEDEQVLFEERAKLFRYVDKEWRERGTGVIKLLHNPAQGSVRVLMRRDQTHKVCANHLVLSSMDIQPMKNNDRAWMWAAQDYADEEIRPEKFCCRFKTVEIATAFKDAFRKAKEFAKMKEDSSDHQELQVVPRKADDQTGISGPKTLREMFKPAEGSWNCDTCLVNNKPDSDKCEACHSPNPNASNKDIDSTNETQSSPYATFKFSSTSAVTTTSASKPFSFTYTSMVTSSTSASTETTSSFSLSASDVISSTATNAVIPTSVTSTTPLAAASTGASGKGKFMFSGFSFFTPPSVQAEKNEEVAQKPMSEDKKKVFANFTFANIDSKSPVSSTFSFSTPASENKLAVGGIFSGTANTGHMVSFGSISAESTPTASIFKTTDVKSVRMNYLLVH</sequence>
<dbReference type="GO" id="GO:0008270">
    <property type="term" value="F:zinc ion binding"/>
    <property type="evidence" value="ECO:0007669"/>
    <property type="project" value="UniProtKB-KW"/>
</dbReference>
<dbReference type="PROSITE" id="PS50196">
    <property type="entry name" value="RANBD1"/>
    <property type="match status" value="1"/>
</dbReference>
<keyword evidence="10" id="KW-0862">Zinc</keyword>
<dbReference type="Pfam" id="PF13432">
    <property type="entry name" value="TPR_16"/>
    <property type="match status" value="1"/>
</dbReference>
<evidence type="ECO:0000256" key="19">
    <source>
        <dbReference type="ARBA" id="ARBA00078197"/>
    </source>
</evidence>
<dbReference type="Gene3D" id="2.30.29.30">
    <property type="entry name" value="Pleckstrin-homology domain (PH domain)/Phosphotyrosine-binding domain (PTB)"/>
    <property type="match status" value="1"/>
</dbReference>
<evidence type="ECO:0000256" key="12">
    <source>
        <dbReference type="ARBA" id="ARBA00023010"/>
    </source>
</evidence>
<keyword evidence="13" id="KW-0238">DNA-binding</keyword>
<dbReference type="GO" id="GO:0005096">
    <property type="term" value="F:GTPase activator activity"/>
    <property type="evidence" value="ECO:0007669"/>
    <property type="project" value="TreeGrafter"/>
</dbReference>
<evidence type="ECO:0000256" key="21">
    <source>
        <dbReference type="PROSITE-ProRule" id="PRU00322"/>
    </source>
</evidence>
<organism evidence="26 27">
    <name type="scientific">Halocaridina rubra</name>
    <name type="common">Hawaiian red shrimp</name>
    <dbReference type="NCBI Taxonomy" id="373956"/>
    <lineage>
        <taxon>Eukaryota</taxon>
        <taxon>Metazoa</taxon>
        <taxon>Ecdysozoa</taxon>
        <taxon>Arthropoda</taxon>
        <taxon>Crustacea</taxon>
        <taxon>Multicrustacea</taxon>
        <taxon>Malacostraca</taxon>
        <taxon>Eumalacostraca</taxon>
        <taxon>Eucarida</taxon>
        <taxon>Decapoda</taxon>
        <taxon>Pleocyemata</taxon>
        <taxon>Caridea</taxon>
        <taxon>Atyoidea</taxon>
        <taxon>Atyidae</taxon>
        <taxon>Halocaridina</taxon>
    </lineage>
</organism>
<feature type="domain" description="RanBP2-type" evidence="25">
    <location>
        <begin position="1407"/>
        <end position="1436"/>
    </location>
</feature>
<evidence type="ECO:0000259" key="24">
    <source>
        <dbReference type="PROSITE" id="PS50196"/>
    </source>
</evidence>
<dbReference type="InterPro" id="IPR045255">
    <property type="entry name" value="RanBP1-like"/>
</dbReference>
<feature type="compositionally biased region" description="Polar residues" evidence="23">
    <location>
        <begin position="1433"/>
        <end position="1446"/>
    </location>
</feature>
<evidence type="ECO:0000256" key="11">
    <source>
        <dbReference type="ARBA" id="ARBA00022927"/>
    </source>
</evidence>
<dbReference type="PROSITE" id="PS01358">
    <property type="entry name" value="ZF_RANBP2_1"/>
    <property type="match status" value="1"/>
</dbReference>
<evidence type="ECO:0000313" key="27">
    <source>
        <dbReference type="Proteomes" id="UP001381693"/>
    </source>
</evidence>
<evidence type="ECO:0000256" key="6">
    <source>
        <dbReference type="ARBA" id="ARBA00022723"/>
    </source>
</evidence>
<dbReference type="InterPro" id="IPR000156">
    <property type="entry name" value="Ran_bind_dom"/>
</dbReference>
<evidence type="ECO:0000256" key="1">
    <source>
        <dbReference type="ARBA" id="ARBA00001947"/>
    </source>
</evidence>
<feature type="coiled-coil region" evidence="22">
    <location>
        <begin position="838"/>
        <end position="865"/>
    </location>
</feature>
<name>A0AAN8WV34_HALRR</name>
<dbReference type="PANTHER" id="PTHR23138:SF87">
    <property type="entry name" value="E3 SUMO-PROTEIN LIGASE RANBP2"/>
    <property type="match status" value="1"/>
</dbReference>
<evidence type="ECO:0000256" key="9">
    <source>
        <dbReference type="ARBA" id="ARBA00022816"/>
    </source>
</evidence>
<keyword evidence="9" id="KW-0509">mRNA transport</keyword>
<keyword evidence="22" id="KW-0175">Coiled coil</keyword>
<evidence type="ECO:0000256" key="13">
    <source>
        <dbReference type="ARBA" id="ARBA00023125"/>
    </source>
</evidence>
<evidence type="ECO:0000256" key="7">
    <source>
        <dbReference type="ARBA" id="ARBA00022737"/>
    </source>
</evidence>
<dbReference type="FunFam" id="2.30.29.30:FF:000018">
    <property type="entry name" value="E3 SUMO-protein ligase RanBP2"/>
    <property type="match status" value="1"/>
</dbReference>
<evidence type="ECO:0000256" key="23">
    <source>
        <dbReference type="SAM" id="MobiDB-lite"/>
    </source>
</evidence>
<evidence type="ECO:0000259" key="25">
    <source>
        <dbReference type="PROSITE" id="PS50199"/>
    </source>
</evidence>
<gene>
    <name evidence="26" type="ORF">SK128_020456</name>
</gene>
<comment type="similarity">
    <text evidence="17">Belongs to the NUP153 family.</text>
</comment>
<dbReference type="GO" id="GO:0005643">
    <property type="term" value="C:nuclear pore"/>
    <property type="evidence" value="ECO:0007669"/>
    <property type="project" value="UniProtKB-SubCell"/>
</dbReference>
<keyword evidence="12" id="KW-0811">Translocation</keyword>
<dbReference type="FunFam" id="4.10.1060.10:FF:000001">
    <property type="entry name" value="Nuclear pore complex protein Nup153"/>
    <property type="match status" value="1"/>
</dbReference>
<evidence type="ECO:0000256" key="5">
    <source>
        <dbReference type="ARBA" id="ARBA00022553"/>
    </source>
</evidence>
<dbReference type="PROSITE" id="PS50199">
    <property type="entry name" value="ZF_RANBP2_2"/>
    <property type="match status" value="1"/>
</dbReference>
<dbReference type="EMBL" id="JAXCGZ010013323">
    <property type="protein sequence ID" value="KAK7072855.1"/>
    <property type="molecule type" value="Genomic_DNA"/>
</dbReference>
<feature type="region of interest" description="Disordered" evidence="23">
    <location>
        <begin position="1376"/>
        <end position="1397"/>
    </location>
</feature>
<dbReference type="GO" id="GO:0003677">
    <property type="term" value="F:DNA binding"/>
    <property type="evidence" value="ECO:0007669"/>
    <property type="project" value="UniProtKB-KW"/>
</dbReference>
<dbReference type="Pfam" id="PF00641">
    <property type="entry name" value="Zn_ribbon_RanBP"/>
    <property type="match status" value="1"/>
</dbReference>
<dbReference type="GO" id="GO:0031965">
    <property type="term" value="C:nuclear membrane"/>
    <property type="evidence" value="ECO:0007669"/>
    <property type="project" value="UniProtKB-SubCell"/>
</dbReference>
<accession>A0AAN8WV34</accession>
<feature type="region of interest" description="Disordered" evidence="23">
    <location>
        <begin position="763"/>
        <end position="789"/>
    </location>
</feature>